<proteinExistence type="predicted"/>
<reference evidence="1" key="1">
    <citation type="submission" date="2020-10" db="EMBL/GenBank/DDBJ databases">
        <authorList>
            <person name="Castelo-Branco R."/>
            <person name="Eusebio N."/>
            <person name="Adriana R."/>
            <person name="Vieira A."/>
            <person name="Brugerolle De Fraissinette N."/>
            <person name="Rezende De Castro R."/>
            <person name="Schneider M.P."/>
            <person name="Vasconcelos V."/>
            <person name="Leao P.N."/>
        </authorList>
    </citation>
    <scope>NUCLEOTIDE SEQUENCE</scope>
    <source>
        <strain evidence="1">LEGE 07157</strain>
    </source>
</reference>
<dbReference type="AlphaFoldDB" id="A0A8J7DNH7"/>
<dbReference type="Proteomes" id="UP000654482">
    <property type="component" value="Unassembled WGS sequence"/>
</dbReference>
<evidence type="ECO:0000313" key="1">
    <source>
        <dbReference type="EMBL" id="MBE9114609.1"/>
    </source>
</evidence>
<gene>
    <name evidence="1" type="ORF">IQ249_01745</name>
</gene>
<organism evidence="1 2">
    <name type="scientific">Lusitaniella coriacea LEGE 07157</name>
    <dbReference type="NCBI Taxonomy" id="945747"/>
    <lineage>
        <taxon>Bacteria</taxon>
        <taxon>Bacillati</taxon>
        <taxon>Cyanobacteriota</taxon>
        <taxon>Cyanophyceae</taxon>
        <taxon>Spirulinales</taxon>
        <taxon>Lusitaniellaceae</taxon>
        <taxon>Lusitaniella</taxon>
    </lineage>
</organism>
<protein>
    <submittedName>
        <fullName evidence="1">Uncharacterized protein</fullName>
    </submittedName>
</protein>
<accession>A0A8J7DNH7</accession>
<sequence>MNAILTILGISAISLGLAPNIRAQAMPSERQSVTLSGDSLVNIDNRTTQSDYPGFFPGNAPIFLQDETNTTQSPPAFSLEQEYGIIIGDTIHYPEYMDLFRSPSDTNSTQSIRFKIPVGEVNE</sequence>
<dbReference type="EMBL" id="JADEWZ010000002">
    <property type="protein sequence ID" value="MBE9114609.1"/>
    <property type="molecule type" value="Genomic_DNA"/>
</dbReference>
<name>A0A8J7DNH7_9CYAN</name>
<comment type="caution">
    <text evidence="1">The sequence shown here is derived from an EMBL/GenBank/DDBJ whole genome shotgun (WGS) entry which is preliminary data.</text>
</comment>
<dbReference type="RefSeq" id="WP_194027699.1">
    <property type="nucleotide sequence ID" value="NZ_JADEWZ010000002.1"/>
</dbReference>
<evidence type="ECO:0000313" key="2">
    <source>
        <dbReference type="Proteomes" id="UP000654482"/>
    </source>
</evidence>
<keyword evidence="2" id="KW-1185">Reference proteome</keyword>